<dbReference type="KEGG" id="ovi:T265_05706"/>
<dbReference type="CTD" id="20319888"/>
<reference evidence="1 2" key="1">
    <citation type="submission" date="2013-11" db="EMBL/GenBank/DDBJ databases">
        <title>Opisthorchis viverrini - life in the bile duct.</title>
        <authorList>
            <person name="Young N.D."/>
            <person name="Nagarajan N."/>
            <person name="Lin S.J."/>
            <person name="Korhonen P.K."/>
            <person name="Jex A.R."/>
            <person name="Hall R.S."/>
            <person name="Safavi-Hemami H."/>
            <person name="Kaewkong W."/>
            <person name="Bertrand D."/>
            <person name="Gao S."/>
            <person name="Seet Q."/>
            <person name="Wongkham S."/>
            <person name="Teh B.T."/>
            <person name="Wongkham C."/>
            <person name="Intapan P.M."/>
            <person name="Maleewong W."/>
            <person name="Yang X."/>
            <person name="Hu M."/>
            <person name="Wang Z."/>
            <person name="Hofmann A."/>
            <person name="Sternberg P.W."/>
            <person name="Tan P."/>
            <person name="Wang J."/>
            <person name="Gasser R.B."/>
        </authorList>
    </citation>
    <scope>NUCLEOTIDE SEQUENCE [LARGE SCALE GENOMIC DNA]</scope>
</reference>
<dbReference type="Proteomes" id="UP000054324">
    <property type="component" value="Unassembled WGS sequence"/>
</dbReference>
<sequence>MTTQQVSSAFKKKHFKHSLSTIKNRFLRAAKSVTRTTKLVRKTELELPSAQSGVIVFAASFRSCVFWPGTDEHMEQICRSFFRCAAAQRLPN</sequence>
<dbReference type="GeneID" id="20319888"/>
<evidence type="ECO:0000313" key="1">
    <source>
        <dbReference type="EMBL" id="KER27171.1"/>
    </source>
</evidence>
<gene>
    <name evidence="1" type="ORF">T265_05706</name>
</gene>
<dbReference type="AlphaFoldDB" id="A0A074ZJM5"/>
<accession>A0A074ZJM5</accession>
<proteinExistence type="predicted"/>
<dbReference type="EMBL" id="KL596729">
    <property type="protein sequence ID" value="KER27171.1"/>
    <property type="molecule type" value="Genomic_DNA"/>
</dbReference>
<protein>
    <submittedName>
        <fullName evidence="1">Uncharacterized protein</fullName>
    </submittedName>
</protein>
<dbReference type="RefSeq" id="XP_009169043.1">
    <property type="nucleotide sequence ID" value="XM_009170779.1"/>
</dbReference>
<organism evidence="1 2">
    <name type="scientific">Opisthorchis viverrini</name>
    <name type="common">Southeast Asian liver fluke</name>
    <dbReference type="NCBI Taxonomy" id="6198"/>
    <lineage>
        <taxon>Eukaryota</taxon>
        <taxon>Metazoa</taxon>
        <taxon>Spiralia</taxon>
        <taxon>Lophotrochozoa</taxon>
        <taxon>Platyhelminthes</taxon>
        <taxon>Trematoda</taxon>
        <taxon>Digenea</taxon>
        <taxon>Opisthorchiida</taxon>
        <taxon>Opisthorchiata</taxon>
        <taxon>Opisthorchiidae</taxon>
        <taxon>Opisthorchis</taxon>
    </lineage>
</organism>
<name>A0A074ZJM5_OPIVI</name>
<keyword evidence="2" id="KW-1185">Reference proteome</keyword>
<evidence type="ECO:0000313" key="2">
    <source>
        <dbReference type="Proteomes" id="UP000054324"/>
    </source>
</evidence>